<keyword evidence="4" id="KW-0326">Glycosidase</keyword>
<gene>
    <name evidence="10" type="ORF">ENH88_11555</name>
</gene>
<feature type="chain" id="PRO_5031564229" evidence="5">
    <location>
        <begin position="28"/>
        <end position="1436"/>
    </location>
</feature>
<dbReference type="PROSITE" id="PS51257">
    <property type="entry name" value="PROKAR_LIPOPROTEIN"/>
    <property type="match status" value="1"/>
</dbReference>
<feature type="domain" description="Pullulanase N2" evidence="9">
    <location>
        <begin position="221"/>
        <end position="331"/>
    </location>
</feature>
<dbReference type="InterPro" id="IPR024561">
    <property type="entry name" value="Pullul_strch_C"/>
</dbReference>
<dbReference type="Proteomes" id="UP000886188">
    <property type="component" value="Unassembled WGS sequence"/>
</dbReference>
<dbReference type="SUPFAM" id="SSF51011">
    <property type="entry name" value="Glycosyl hydrolase domain"/>
    <property type="match status" value="1"/>
</dbReference>
<dbReference type="EMBL" id="DRGM01000123">
    <property type="protein sequence ID" value="HEA17057.1"/>
    <property type="molecule type" value="Genomic_DNA"/>
</dbReference>
<feature type="domain" description="Glycoside hydrolase family 13 N-terminal" evidence="6">
    <location>
        <begin position="346"/>
        <end position="430"/>
    </location>
</feature>
<evidence type="ECO:0000256" key="2">
    <source>
        <dbReference type="ARBA" id="ARBA00022729"/>
    </source>
</evidence>
<comment type="caution">
    <text evidence="10">The sequence shown here is derived from an EMBL/GenBank/DDBJ whole genome shotgun (WGS) entry which is preliminary data.</text>
</comment>
<evidence type="ECO:0000259" key="8">
    <source>
        <dbReference type="Pfam" id="PF11852"/>
    </source>
</evidence>
<evidence type="ECO:0000256" key="3">
    <source>
        <dbReference type="ARBA" id="ARBA00022801"/>
    </source>
</evidence>
<dbReference type="CDD" id="cd02860">
    <property type="entry name" value="E_set_Pullulanase"/>
    <property type="match status" value="1"/>
</dbReference>
<dbReference type="InterPro" id="IPR013783">
    <property type="entry name" value="Ig-like_fold"/>
</dbReference>
<organism evidence="10">
    <name type="scientific">Pseudoalteromonas prydzensis</name>
    <dbReference type="NCBI Taxonomy" id="182141"/>
    <lineage>
        <taxon>Bacteria</taxon>
        <taxon>Pseudomonadati</taxon>
        <taxon>Pseudomonadota</taxon>
        <taxon>Gammaproteobacteria</taxon>
        <taxon>Alteromonadales</taxon>
        <taxon>Pseudoalteromonadaceae</taxon>
        <taxon>Pseudoalteromonas</taxon>
    </lineage>
</organism>
<dbReference type="CDD" id="cd10315">
    <property type="entry name" value="CBM41_pullulanase"/>
    <property type="match status" value="1"/>
</dbReference>
<dbReference type="InterPro" id="IPR013784">
    <property type="entry name" value="Carb-bd-like_fold"/>
</dbReference>
<dbReference type="GO" id="GO:0004553">
    <property type="term" value="F:hydrolase activity, hydrolyzing O-glycosyl compounds"/>
    <property type="evidence" value="ECO:0007669"/>
    <property type="project" value="InterPro"/>
</dbReference>
<keyword evidence="3" id="KW-0378">Hydrolase</keyword>
<protein>
    <submittedName>
        <fullName evidence="10">DUF3372 domain-containing protein</fullName>
    </submittedName>
</protein>
<dbReference type="InterPro" id="IPR004193">
    <property type="entry name" value="Glyco_hydro_13_N"/>
</dbReference>
<dbReference type="Gene3D" id="3.20.20.80">
    <property type="entry name" value="Glycosidases"/>
    <property type="match status" value="1"/>
</dbReference>
<name>A0A7V1CZ98_9GAMM</name>
<dbReference type="CDD" id="cd11341">
    <property type="entry name" value="AmyAc_Pullulanase_LD-like"/>
    <property type="match status" value="1"/>
</dbReference>
<evidence type="ECO:0000259" key="9">
    <source>
        <dbReference type="Pfam" id="PF17967"/>
    </source>
</evidence>
<dbReference type="Pfam" id="PF02922">
    <property type="entry name" value="CBM_48"/>
    <property type="match status" value="1"/>
</dbReference>
<evidence type="ECO:0000256" key="1">
    <source>
        <dbReference type="ARBA" id="ARBA00008061"/>
    </source>
</evidence>
<dbReference type="GO" id="GO:0030246">
    <property type="term" value="F:carbohydrate binding"/>
    <property type="evidence" value="ECO:0007669"/>
    <property type="project" value="InterPro"/>
</dbReference>
<comment type="similarity">
    <text evidence="1">Belongs to the glycosyl hydrolase 13 family.</text>
</comment>
<dbReference type="SUPFAM" id="SSF49452">
    <property type="entry name" value="Starch-binding domain-like"/>
    <property type="match status" value="1"/>
</dbReference>
<evidence type="ECO:0000313" key="10">
    <source>
        <dbReference type="EMBL" id="HEA17057.1"/>
    </source>
</evidence>
<evidence type="ECO:0000259" key="7">
    <source>
        <dbReference type="Pfam" id="PF03714"/>
    </source>
</evidence>
<dbReference type="Gene3D" id="2.60.40.1130">
    <property type="entry name" value="Rab geranylgeranyltransferase alpha-subunit, insert domain"/>
    <property type="match status" value="1"/>
</dbReference>
<dbReference type="Gene3D" id="2.60.40.10">
    <property type="entry name" value="Immunoglobulins"/>
    <property type="match status" value="4"/>
</dbReference>
<dbReference type="PANTHER" id="PTHR43002">
    <property type="entry name" value="GLYCOGEN DEBRANCHING ENZYME"/>
    <property type="match status" value="1"/>
</dbReference>
<dbReference type="Gene3D" id="2.60.40.1180">
    <property type="entry name" value="Golgi alpha-mannosidase II"/>
    <property type="match status" value="1"/>
</dbReference>
<dbReference type="GO" id="GO:0005975">
    <property type="term" value="P:carbohydrate metabolic process"/>
    <property type="evidence" value="ECO:0007669"/>
    <property type="project" value="InterPro"/>
</dbReference>
<dbReference type="Pfam" id="PF03714">
    <property type="entry name" value="PUD"/>
    <property type="match status" value="1"/>
</dbReference>
<keyword evidence="2 5" id="KW-0732">Signal</keyword>
<dbReference type="InterPro" id="IPR040671">
    <property type="entry name" value="Pullulanase_N2"/>
</dbReference>
<dbReference type="InterPro" id="IPR005323">
    <property type="entry name" value="CBM41_pullulanase"/>
</dbReference>
<feature type="domain" description="Pullulanase carbohydrate-binding module 41" evidence="7">
    <location>
        <begin position="93"/>
        <end position="181"/>
    </location>
</feature>
<reference evidence="10" key="1">
    <citation type="journal article" date="2020" name="mSystems">
        <title>Genome- and Community-Level Interaction Insights into Carbon Utilization and Element Cycling Functions of Hydrothermarchaeota in Hydrothermal Sediment.</title>
        <authorList>
            <person name="Zhou Z."/>
            <person name="Liu Y."/>
            <person name="Xu W."/>
            <person name="Pan J."/>
            <person name="Luo Z.H."/>
            <person name="Li M."/>
        </authorList>
    </citation>
    <scope>NUCLEOTIDE SEQUENCE [LARGE SCALE GENOMIC DNA]</scope>
    <source>
        <strain evidence="10">HyVt-346</strain>
    </source>
</reference>
<dbReference type="InterPro" id="IPR017853">
    <property type="entry name" value="GH"/>
</dbReference>
<proteinExistence type="inferred from homology"/>
<dbReference type="SUPFAM" id="SSF81296">
    <property type="entry name" value="E set domains"/>
    <property type="match status" value="2"/>
</dbReference>
<dbReference type="InterPro" id="IPR014756">
    <property type="entry name" value="Ig_E-set"/>
</dbReference>
<dbReference type="RefSeq" id="WP_304182398.1">
    <property type="nucleotide sequence ID" value="NZ_DRGM01000123.1"/>
</dbReference>
<accession>A0A7V1CZ98</accession>
<dbReference type="SUPFAM" id="SSF51445">
    <property type="entry name" value="(Trans)glycosidases"/>
    <property type="match status" value="1"/>
</dbReference>
<dbReference type="Pfam" id="PF11852">
    <property type="entry name" value="Pullul_strch_C"/>
    <property type="match status" value="1"/>
</dbReference>
<sequence length="1436" mass="157384">MNKITKLTHLLLAVSLTLLFGCGGSGSSDVKAGQALLTCDVPQVPNAAGTQCVDPEPISCDAPLFPDANNESCTSGYNPDLPDPVVFAGEGEAILFYKRDENEGYEGYRLHSWNTEGCDAYAPPFDATEWHDGHEYDGIDPNYGAYWIVALKDGYTECANFIIHIGTEGSGKAHGDVDLTMPLMQDDERFVRMNFTFDGEPTVFEYPVEALGERPVAIDGASAHWIDLNTVLYKPSNELTQIIKLHSSADADLVVDVDTGLNGEAVELTTTSLTDAQAGKVPHLTDWTAYQGNWDTDTAKQLIKQQLVVAGYDADGKLLEASFVQTAKALDALYTQGENDANEAMLGVHYNNNLIDVSVWAPTANNMTINVFDADKTQVHSTAMTLDSNTGIWSVSLGSNYDRHYYRFAFDVYHPTTQAIESLWSTDPYSLNVSSNGLYSQLISLNDDDTKPEGWDERIVPTITNPEDAIIYEGHVRDFSVRDTSVSAANRGKYLAFTELESIPMQHLKQLADKGLTHFHLLPVTDIGTIEEDADKRVEITDTLSKLCERIDDAADACKIEDKNSIIAHLMQSYFPGSDDTQALASAMRDLDGFNWGYDPHHFIAPEGSYASSAEGVARVLETRAMVQSLQEIGLRVALDVVYNHTTSSGIWEKSVFDKLVPGYYHRYSEITGDIERSTCCENTATEHVMMDKFVSDSLVILARDFGYDSFRFDVMGHMPKSSILAAREAVQAVDPDNYFYGEGWDFGEVANNRLFTQAKQADMAGSEVGTFNDRIREAVRGGAMFSNNPTDGNLADQDTLRLSLAGNLQNYILKDFKGNSAKGNSFSWNTQPTAYALDPADTINYVSKHDNETLWDQLQYKHATSMIIEQRVRAHNMALAIPLVSQGIPFMQLGADLLRSKSMDRDSYNAGDWFNAVDLTKENNNWNIGLPNAEKNQQKWPEIIKVSGNPQAAAQPQDIAYAGDVFQEFLAIRSASPLFRLTTEQDVIDRVGFHNVGKNQQHGLIVMSIDDGQGFADLDNQVDALVVVINATEQALSHTVPTAAGFELHPILKNSTDSSMSGVSFTASEIDGTFTVPAYTIAVFVKPQGESQGVGLSANATVGAPDVVPFGSTAVYVRGSLNDWGTADSFEYMGNGEYRVAITLAAGDYEFKIASEDWSSVDFGALSDADQDVIENQTEPLMRSGANMTFNAAIDATYVFSFDASDKDNPTLRVYNEEPFVGTPVFVRGSLNEWGISDELIYQGKGVYTVTKILNAGSYEFKIAAEDWDTVDYGSGEADAIVTVAEDKLLAAKGANMMMDIATEGEYQFIFDASDLNAPTLSVFNAQMFADTQVYLRGSLNGWGTDNPLIYQGNAIYSTSLDLDAGDYEFKIASEDWNTVDFGGVGDAPIVNINEIMLLEVIGGNIALSITESGNYTFKVIGPDKDNMNLLITKQ</sequence>
<dbReference type="Gene3D" id="2.60.40.1110">
    <property type="match status" value="1"/>
</dbReference>
<feature type="signal peptide" evidence="5">
    <location>
        <begin position="1"/>
        <end position="27"/>
    </location>
</feature>
<feature type="domain" description="Alpha-1,6-glucosidases pullulanase-type C-terminal" evidence="8">
    <location>
        <begin position="923"/>
        <end position="1087"/>
    </location>
</feature>
<evidence type="ECO:0000256" key="5">
    <source>
        <dbReference type="SAM" id="SignalP"/>
    </source>
</evidence>
<evidence type="ECO:0000256" key="4">
    <source>
        <dbReference type="ARBA" id="ARBA00023295"/>
    </source>
</evidence>
<dbReference type="InterPro" id="IPR013780">
    <property type="entry name" value="Glyco_hydro_b"/>
</dbReference>
<dbReference type="Pfam" id="PF17967">
    <property type="entry name" value="Pullulanase_N2"/>
    <property type="match status" value="1"/>
</dbReference>
<evidence type="ECO:0000259" key="6">
    <source>
        <dbReference type="Pfam" id="PF02922"/>
    </source>
</evidence>
<dbReference type="CDD" id="cd02861">
    <property type="entry name" value="E_set_pullulanase_like"/>
    <property type="match status" value="3"/>
</dbReference>